<dbReference type="CDD" id="cd03671">
    <property type="entry name" value="NUDIX_Ap4A_hydrolase_plant_like"/>
    <property type="match status" value="1"/>
</dbReference>
<dbReference type="KEGG" id="tpro:Ga0080559_TMP1695"/>
<evidence type="ECO:0000313" key="7">
    <source>
        <dbReference type="Proteomes" id="UP000186559"/>
    </source>
</evidence>
<dbReference type="PROSITE" id="PS51462">
    <property type="entry name" value="NUDIX"/>
    <property type="match status" value="1"/>
</dbReference>
<comment type="function">
    <text evidence="4">Accelerates the degradation of transcripts by removing pyrophosphate from the 5'-end of triphosphorylated RNA, leading to a more labile monophosphorylated state that can stimulate subsequent ribonuclease cleavage.</text>
</comment>
<gene>
    <name evidence="4" type="primary">rppH</name>
    <name evidence="4" type="synonym">nudH</name>
    <name evidence="6" type="ORF">Ga0080559_TMP1695</name>
</gene>
<accession>A0A1U7D2W9</accession>
<dbReference type="GO" id="GO:0008893">
    <property type="term" value="F:guanosine-3',5'-bis(diphosphate) 3'-diphosphatase activity"/>
    <property type="evidence" value="ECO:0007669"/>
    <property type="project" value="TreeGrafter"/>
</dbReference>
<dbReference type="InterPro" id="IPR000086">
    <property type="entry name" value="NUDIX_hydrolase_dom"/>
</dbReference>
<dbReference type="EMBL" id="CP014796">
    <property type="protein sequence ID" value="APX22491.1"/>
    <property type="molecule type" value="Genomic_DNA"/>
</dbReference>
<dbReference type="Gene3D" id="3.90.79.10">
    <property type="entry name" value="Nucleoside Triphosphate Pyrophosphohydrolase"/>
    <property type="match status" value="1"/>
</dbReference>
<evidence type="ECO:0000259" key="5">
    <source>
        <dbReference type="PROSITE" id="PS51462"/>
    </source>
</evidence>
<dbReference type="HAMAP" id="MF_00298">
    <property type="entry name" value="Nudix_RppH"/>
    <property type="match status" value="1"/>
</dbReference>
<dbReference type="InterPro" id="IPR015797">
    <property type="entry name" value="NUDIX_hydrolase-like_dom_sf"/>
</dbReference>
<feature type="domain" description="Nudix hydrolase" evidence="5">
    <location>
        <begin position="15"/>
        <end position="159"/>
    </location>
</feature>
<feature type="short sequence motif" description="Nudix box" evidence="4">
    <location>
        <begin position="49"/>
        <end position="70"/>
    </location>
</feature>
<dbReference type="EC" id="3.6.1.-" evidence="4"/>
<dbReference type="GO" id="GO:0034432">
    <property type="term" value="F:bis(5'-adenosyl)-pentaphosphatase activity"/>
    <property type="evidence" value="ECO:0007669"/>
    <property type="project" value="TreeGrafter"/>
</dbReference>
<name>A0A1U7D2W9_9RHOB</name>
<dbReference type="NCBIfam" id="NF001937">
    <property type="entry name" value="PRK00714.1-4"/>
    <property type="match status" value="1"/>
</dbReference>
<dbReference type="NCBIfam" id="NF001938">
    <property type="entry name" value="PRK00714.1-5"/>
    <property type="match status" value="1"/>
</dbReference>
<evidence type="ECO:0000256" key="4">
    <source>
        <dbReference type="HAMAP-Rule" id="MF_00298"/>
    </source>
</evidence>
<comment type="similarity">
    <text evidence="4">Belongs to the Nudix hydrolase family. RppH subfamily.</text>
</comment>
<dbReference type="InterPro" id="IPR020476">
    <property type="entry name" value="Nudix_hydrolase"/>
</dbReference>
<reference evidence="6 7" key="1">
    <citation type="submission" date="2016-03" db="EMBL/GenBank/DDBJ databases">
        <title>Deep-sea bacteria in the southern Pacific.</title>
        <authorList>
            <person name="Tang K."/>
        </authorList>
    </citation>
    <scope>NUCLEOTIDE SEQUENCE [LARGE SCALE GENOMIC DNA]</scope>
    <source>
        <strain evidence="6 7">JLT2016</strain>
    </source>
</reference>
<protein>
    <recommendedName>
        <fullName evidence="4">RNA pyrophosphohydrolase</fullName>
        <ecNumber evidence="4">3.6.1.-</ecNumber>
    </recommendedName>
    <alternativeName>
        <fullName evidence="4">(Di)nucleoside polyphosphate hydrolase</fullName>
    </alternativeName>
</protein>
<keyword evidence="7" id="KW-1185">Reference proteome</keyword>
<dbReference type="Pfam" id="PF00293">
    <property type="entry name" value="NUDIX"/>
    <property type="match status" value="1"/>
</dbReference>
<dbReference type="NCBIfam" id="NF001936">
    <property type="entry name" value="PRK00714.1-3"/>
    <property type="match status" value="1"/>
</dbReference>
<dbReference type="PANTHER" id="PTHR11839">
    <property type="entry name" value="UDP/ADP-SUGAR PYROPHOSPHATASE"/>
    <property type="match status" value="1"/>
</dbReference>
<dbReference type="SUPFAM" id="SSF55811">
    <property type="entry name" value="Nudix"/>
    <property type="match status" value="1"/>
</dbReference>
<dbReference type="AlphaFoldDB" id="A0A1U7D2W9"/>
<organism evidence="6 7">
    <name type="scientific">Salipiger profundus</name>
    <dbReference type="NCBI Taxonomy" id="1229727"/>
    <lineage>
        <taxon>Bacteria</taxon>
        <taxon>Pseudomonadati</taxon>
        <taxon>Pseudomonadota</taxon>
        <taxon>Alphaproteobacteria</taxon>
        <taxon>Rhodobacterales</taxon>
        <taxon>Roseobacteraceae</taxon>
        <taxon>Salipiger</taxon>
    </lineage>
</organism>
<comment type="cofactor">
    <cofactor evidence="1">
        <name>Mn(2+)</name>
        <dbReference type="ChEBI" id="CHEBI:29035"/>
    </cofactor>
</comment>
<evidence type="ECO:0000313" key="6">
    <source>
        <dbReference type="EMBL" id="APX22491.1"/>
    </source>
</evidence>
<evidence type="ECO:0000256" key="2">
    <source>
        <dbReference type="ARBA" id="ARBA00001946"/>
    </source>
</evidence>
<dbReference type="Proteomes" id="UP000186559">
    <property type="component" value="Chromosome"/>
</dbReference>
<keyword evidence="3 4" id="KW-0378">Hydrolase</keyword>
<dbReference type="GO" id="GO:0006753">
    <property type="term" value="P:nucleoside phosphate metabolic process"/>
    <property type="evidence" value="ECO:0007669"/>
    <property type="project" value="TreeGrafter"/>
</dbReference>
<dbReference type="PROSITE" id="PS00893">
    <property type="entry name" value="NUDIX_BOX"/>
    <property type="match status" value="1"/>
</dbReference>
<dbReference type="GO" id="GO:0019693">
    <property type="term" value="P:ribose phosphate metabolic process"/>
    <property type="evidence" value="ECO:0007669"/>
    <property type="project" value="TreeGrafter"/>
</dbReference>
<evidence type="ECO:0000256" key="3">
    <source>
        <dbReference type="ARBA" id="ARBA00022801"/>
    </source>
</evidence>
<comment type="cofactor">
    <cofactor evidence="2">
        <name>Mg(2+)</name>
        <dbReference type="ChEBI" id="CHEBI:18420"/>
    </cofactor>
</comment>
<sequence length="165" mass="19264">MKTRTMTPEEIEKLPYRPCVGVMLVNPANEVFVGQRIDSEQPAWQMPQGGVDEGEAPRDAALRELWEETGVTSDLVSVEAESPEWYPYELPHHIVPRIWKGRYKGQEQKWFLLRFHGTDAQVNIRTEHPEFSTWRWLAPDSVVDQIVPFKRDVYERVLKAFASHF</sequence>
<comment type="cofactor">
    <cofactor evidence="4">
        <name>a divalent metal cation</name>
        <dbReference type="ChEBI" id="CHEBI:60240"/>
    </cofactor>
</comment>
<dbReference type="PRINTS" id="PR00502">
    <property type="entry name" value="NUDIXFAMILY"/>
</dbReference>
<proteinExistence type="inferred from homology"/>
<evidence type="ECO:0000256" key="1">
    <source>
        <dbReference type="ARBA" id="ARBA00001936"/>
    </source>
</evidence>
<dbReference type="PANTHER" id="PTHR11839:SF22">
    <property type="entry name" value="NUDIX HYDROLASE 26, CHLOROPLASTIC"/>
    <property type="match status" value="1"/>
</dbReference>
<dbReference type="STRING" id="1229727.Ga0080559_TMP1695"/>
<dbReference type="InterPro" id="IPR022927">
    <property type="entry name" value="RppH"/>
</dbReference>
<dbReference type="InterPro" id="IPR020084">
    <property type="entry name" value="NUDIX_hydrolase_CS"/>
</dbReference>